<feature type="region of interest" description="Disordered" evidence="1">
    <location>
        <begin position="1"/>
        <end position="25"/>
    </location>
</feature>
<proteinExistence type="predicted"/>
<gene>
    <name evidence="2" type="ORF">PCANC_10290</name>
</gene>
<name>A0A2N5VQB3_9BASI</name>
<evidence type="ECO:0000256" key="1">
    <source>
        <dbReference type="SAM" id="MobiDB-lite"/>
    </source>
</evidence>
<accession>A0A2N5VQB3</accession>
<dbReference type="AlphaFoldDB" id="A0A2N5VQB3"/>
<dbReference type="EMBL" id="PGCJ01000081">
    <property type="protein sequence ID" value="PLW52195.1"/>
    <property type="molecule type" value="Genomic_DNA"/>
</dbReference>
<evidence type="ECO:0000313" key="2">
    <source>
        <dbReference type="EMBL" id="PLW52195.1"/>
    </source>
</evidence>
<sequence>MEWHWHASAVNSALPPAPGGGVTTHKGNQLVCTATAAGSIGLIRDSASFKP</sequence>
<organism evidence="2 3">
    <name type="scientific">Puccinia coronata f. sp. avenae</name>
    <dbReference type="NCBI Taxonomy" id="200324"/>
    <lineage>
        <taxon>Eukaryota</taxon>
        <taxon>Fungi</taxon>
        <taxon>Dikarya</taxon>
        <taxon>Basidiomycota</taxon>
        <taxon>Pucciniomycotina</taxon>
        <taxon>Pucciniomycetes</taxon>
        <taxon>Pucciniales</taxon>
        <taxon>Pucciniaceae</taxon>
        <taxon>Puccinia</taxon>
    </lineage>
</organism>
<evidence type="ECO:0000313" key="3">
    <source>
        <dbReference type="Proteomes" id="UP000235388"/>
    </source>
</evidence>
<comment type="caution">
    <text evidence="2">The sequence shown here is derived from an EMBL/GenBank/DDBJ whole genome shotgun (WGS) entry which is preliminary data.</text>
</comment>
<dbReference type="Proteomes" id="UP000235388">
    <property type="component" value="Unassembled WGS sequence"/>
</dbReference>
<protein>
    <submittedName>
        <fullName evidence="2">Uncharacterized protein</fullName>
    </submittedName>
</protein>
<reference evidence="2 3" key="1">
    <citation type="submission" date="2017-11" db="EMBL/GenBank/DDBJ databases">
        <title>De novo assembly and phasing of dikaryotic genomes from two isolates of Puccinia coronata f. sp. avenae, the causal agent of oat crown rust.</title>
        <authorList>
            <person name="Miller M.E."/>
            <person name="Zhang Y."/>
            <person name="Omidvar V."/>
            <person name="Sperschneider J."/>
            <person name="Schwessinger B."/>
            <person name="Raley C."/>
            <person name="Palmer J.M."/>
            <person name="Garnica D."/>
            <person name="Upadhyaya N."/>
            <person name="Rathjen J."/>
            <person name="Taylor J.M."/>
            <person name="Park R.F."/>
            <person name="Dodds P.N."/>
            <person name="Hirsch C.D."/>
            <person name="Kianian S.F."/>
            <person name="Figueroa M."/>
        </authorList>
    </citation>
    <scope>NUCLEOTIDE SEQUENCE [LARGE SCALE GENOMIC DNA]</scope>
    <source>
        <strain evidence="2">12NC29</strain>
    </source>
</reference>
<keyword evidence="3" id="KW-1185">Reference proteome</keyword>